<evidence type="ECO:0000256" key="3">
    <source>
        <dbReference type="ARBA" id="ARBA00022475"/>
    </source>
</evidence>
<dbReference type="PANTHER" id="PTHR43134">
    <property type="entry name" value="SIGNAL RECOGNITION PARTICLE RECEPTOR SUBUNIT ALPHA"/>
    <property type="match status" value="1"/>
</dbReference>
<evidence type="ECO:0000256" key="7">
    <source>
        <dbReference type="ARBA" id="ARBA00023134"/>
    </source>
</evidence>
<dbReference type="SMART" id="SM00963">
    <property type="entry name" value="SRP54_N"/>
    <property type="match status" value="1"/>
</dbReference>
<dbReference type="FunFam" id="3.40.50.300:FF:000053">
    <property type="entry name" value="Signal recognition particle receptor FtsY"/>
    <property type="match status" value="1"/>
</dbReference>
<comment type="similarity">
    <text evidence="2">Belongs to the GTP-binding SRP family.</text>
</comment>
<dbReference type="GO" id="GO:0005525">
    <property type="term" value="F:GTP binding"/>
    <property type="evidence" value="ECO:0007669"/>
    <property type="project" value="UniProtKB-KW"/>
</dbReference>
<dbReference type="Pfam" id="PF02881">
    <property type="entry name" value="SRP54_N"/>
    <property type="match status" value="1"/>
</dbReference>
<feature type="transmembrane region" description="Helical" evidence="11">
    <location>
        <begin position="7"/>
        <end position="27"/>
    </location>
</feature>
<sequence length="399" mass="43764">MKYRFHAYDYLVYLISYVFFALFVADAGNALPFPEPVDLPSWVYLVIAVLLNLWVLPIPGIHPRSVPEQEGAHRPEEIAAKPGEKAIPKPAAPPAPSPREKLEKGLSKTHKGFVERLSSVFRRSRAIDENLLTELEETLVGTDIGVRTAYAIFEHVQKNAGKISTAEQAMDSIRTEIASILEKREAPLIIPEDVKPFVIMVTGVNGSGKTTTIAKIAHRLKTEGKSVVIASGDTFRAAAIEQLEHWAQRVGADFIKSHEGADPSSVAFDGLSAAMSRGHDVLIIDTAGRLHTKENLMDELKKTKRVLDKKLSGAPHEILLVLDATIGQNAIEQTRQFDRALDVTGIAMTKLDGSSKGGVIVGIANEFEIPIRYIGVGEDMDDLQQFNAQNFVNALFLDN</sequence>
<evidence type="ECO:0000256" key="11">
    <source>
        <dbReference type="SAM" id="Phobius"/>
    </source>
</evidence>
<feature type="domain" description="SRP54-type proteins GTP-binding" evidence="12">
    <location>
        <begin position="370"/>
        <end position="383"/>
    </location>
</feature>
<dbReference type="SMART" id="SM00382">
    <property type="entry name" value="AAA"/>
    <property type="match status" value="1"/>
</dbReference>
<dbReference type="Gene3D" id="3.40.50.300">
    <property type="entry name" value="P-loop containing nucleotide triphosphate hydrolases"/>
    <property type="match status" value="1"/>
</dbReference>
<evidence type="ECO:0000256" key="2">
    <source>
        <dbReference type="ARBA" id="ARBA00008531"/>
    </source>
</evidence>
<feature type="transmembrane region" description="Helical" evidence="11">
    <location>
        <begin position="39"/>
        <end position="56"/>
    </location>
</feature>
<dbReference type="GO" id="GO:0005886">
    <property type="term" value="C:plasma membrane"/>
    <property type="evidence" value="ECO:0007669"/>
    <property type="project" value="UniProtKB-SubCell"/>
</dbReference>
<keyword evidence="11" id="KW-0812">Transmembrane</keyword>
<dbReference type="SUPFAM" id="SSF47364">
    <property type="entry name" value="Domain of the SRP/SRP receptor G-proteins"/>
    <property type="match status" value="1"/>
</dbReference>
<dbReference type="GO" id="GO:0005737">
    <property type="term" value="C:cytoplasm"/>
    <property type="evidence" value="ECO:0007669"/>
    <property type="project" value="UniProtKB-ARBA"/>
</dbReference>
<organism evidence="13">
    <name type="scientific">anaerobic digester metagenome</name>
    <dbReference type="NCBI Taxonomy" id="1263854"/>
    <lineage>
        <taxon>unclassified sequences</taxon>
        <taxon>metagenomes</taxon>
        <taxon>ecological metagenomes</taxon>
    </lineage>
</organism>
<comment type="subcellular location">
    <subcellularLocation>
        <location evidence="1">Cell membrane</location>
        <topology evidence="1">Peripheral membrane protein</topology>
        <orientation evidence="1">Cytoplasmic side</orientation>
    </subcellularLocation>
</comment>
<name>A0A485M6Q4_9ZZZZ</name>
<keyword evidence="3" id="KW-1003">Cell membrane</keyword>
<evidence type="ECO:0000256" key="8">
    <source>
        <dbReference type="ARBA" id="ARBA00023136"/>
    </source>
</evidence>
<dbReference type="InterPro" id="IPR027417">
    <property type="entry name" value="P-loop_NTPase"/>
</dbReference>
<protein>
    <submittedName>
        <fullName evidence="13">Signal recognition particle receptor FtsY</fullName>
    </submittedName>
</protein>
<evidence type="ECO:0000256" key="1">
    <source>
        <dbReference type="ARBA" id="ARBA00004413"/>
    </source>
</evidence>
<keyword evidence="8 11" id="KW-0472">Membrane</keyword>
<feature type="region of interest" description="Disordered" evidence="10">
    <location>
        <begin position="79"/>
        <end position="106"/>
    </location>
</feature>
<dbReference type="PROSITE" id="PS00300">
    <property type="entry name" value="SRP54"/>
    <property type="match status" value="1"/>
</dbReference>
<accession>A0A485M6Q4</accession>
<dbReference type="NCBIfam" id="TIGR00064">
    <property type="entry name" value="ftsY"/>
    <property type="match status" value="1"/>
</dbReference>
<proteinExistence type="inferred from homology"/>
<keyword evidence="5" id="KW-0547">Nucleotide-binding</keyword>
<dbReference type="GO" id="GO:0006614">
    <property type="term" value="P:SRP-dependent cotranslational protein targeting to membrane"/>
    <property type="evidence" value="ECO:0007669"/>
    <property type="project" value="InterPro"/>
</dbReference>
<evidence type="ECO:0000313" key="13">
    <source>
        <dbReference type="EMBL" id="VFU18585.1"/>
    </source>
</evidence>
<keyword evidence="6" id="KW-0378">Hydrolase</keyword>
<evidence type="ECO:0000256" key="5">
    <source>
        <dbReference type="ARBA" id="ARBA00022741"/>
    </source>
</evidence>
<dbReference type="InterPro" id="IPR013822">
    <property type="entry name" value="Signal_recog_particl_SRP54_hlx"/>
</dbReference>
<evidence type="ECO:0000256" key="6">
    <source>
        <dbReference type="ARBA" id="ARBA00022801"/>
    </source>
</evidence>
<dbReference type="SMART" id="SM00962">
    <property type="entry name" value="SRP54"/>
    <property type="match status" value="1"/>
</dbReference>
<dbReference type="CDD" id="cd17874">
    <property type="entry name" value="FtsY"/>
    <property type="match status" value="1"/>
</dbReference>
<dbReference type="HAMAP" id="MF_00920">
    <property type="entry name" value="FtsY"/>
    <property type="match status" value="1"/>
</dbReference>
<dbReference type="Gene3D" id="1.20.120.140">
    <property type="entry name" value="Signal recognition particle SRP54, nucleotide-binding domain"/>
    <property type="match status" value="1"/>
</dbReference>
<keyword evidence="4" id="KW-0963">Cytoplasm</keyword>
<dbReference type="InterPro" id="IPR042101">
    <property type="entry name" value="SRP54_N_sf"/>
</dbReference>
<reference evidence="13" key="1">
    <citation type="submission" date="2019-03" db="EMBL/GenBank/DDBJ databases">
        <authorList>
            <person name="Hao L."/>
        </authorList>
    </citation>
    <scope>NUCLEOTIDE SEQUENCE</scope>
</reference>
<evidence type="ECO:0000259" key="12">
    <source>
        <dbReference type="PROSITE" id="PS00300"/>
    </source>
</evidence>
<dbReference type="AlphaFoldDB" id="A0A485M6Q4"/>
<dbReference type="InterPro" id="IPR036225">
    <property type="entry name" value="SRP/SRP_N"/>
</dbReference>
<evidence type="ECO:0000256" key="4">
    <source>
        <dbReference type="ARBA" id="ARBA00022490"/>
    </source>
</evidence>
<dbReference type="GO" id="GO:0005047">
    <property type="term" value="F:signal recognition particle binding"/>
    <property type="evidence" value="ECO:0007669"/>
    <property type="project" value="TreeGrafter"/>
</dbReference>
<dbReference type="InterPro" id="IPR003593">
    <property type="entry name" value="AAA+_ATPase"/>
</dbReference>
<dbReference type="EMBL" id="CAADRM010000154">
    <property type="protein sequence ID" value="VFU18585.1"/>
    <property type="molecule type" value="Genomic_DNA"/>
</dbReference>
<evidence type="ECO:0000256" key="10">
    <source>
        <dbReference type="SAM" id="MobiDB-lite"/>
    </source>
</evidence>
<keyword evidence="9 13" id="KW-0675">Receptor</keyword>
<dbReference type="PANTHER" id="PTHR43134:SF1">
    <property type="entry name" value="SIGNAL RECOGNITION PARTICLE RECEPTOR SUBUNIT ALPHA"/>
    <property type="match status" value="1"/>
</dbReference>
<dbReference type="GO" id="GO:0003924">
    <property type="term" value="F:GTPase activity"/>
    <property type="evidence" value="ECO:0007669"/>
    <property type="project" value="TreeGrafter"/>
</dbReference>
<gene>
    <name evidence="13" type="primary">ftsY</name>
    <name evidence="13" type="ORF">SCFA_860006</name>
</gene>
<dbReference type="SUPFAM" id="SSF52540">
    <property type="entry name" value="P-loop containing nucleoside triphosphate hydrolases"/>
    <property type="match status" value="1"/>
</dbReference>
<dbReference type="InterPro" id="IPR000897">
    <property type="entry name" value="SRP54_GTPase_dom"/>
</dbReference>
<dbReference type="Pfam" id="PF00448">
    <property type="entry name" value="SRP54"/>
    <property type="match status" value="1"/>
</dbReference>
<keyword evidence="11" id="KW-1133">Transmembrane helix</keyword>
<dbReference type="InterPro" id="IPR004390">
    <property type="entry name" value="SR_rcpt_FtsY"/>
</dbReference>
<evidence type="ECO:0000256" key="9">
    <source>
        <dbReference type="ARBA" id="ARBA00023170"/>
    </source>
</evidence>
<keyword evidence="7" id="KW-0342">GTP-binding</keyword>